<feature type="compositionally biased region" description="Polar residues" evidence="1">
    <location>
        <begin position="45"/>
        <end position="69"/>
    </location>
</feature>
<dbReference type="AlphaFoldDB" id="A0A8T8SBC5"/>
<organism evidence="2 3">
    <name type="scientific">Tilletia indica</name>
    <dbReference type="NCBI Taxonomy" id="43049"/>
    <lineage>
        <taxon>Eukaryota</taxon>
        <taxon>Fungi</taxon>
        <taxon>Dikarya</taxon>
        <taxon>Basidiomycota</taxon>
        <taxon>Ustilaginomycotina</taxon>
        <taxon>Exobasidiomycetes</taxon>
        <taxon>Tilletiales</taxon>
        <taxon>Tilletiaceae</taxon>
        <taxon>Tilletia</taxon>
    </lineage>
</organism>
<reference evidence="2" key="1">
    <citation type="submission" date="2016-04" db="EMBL/GenBank/DDBJ databases">
        <authorList>
            <person name="Nguyen H.D."/>
            <person name="Samba Siva P."/>
            <person name="Cullis J."/>
            <person name="Levesque C.A."/>
            <person name="Hambleton S."/>
        </authorList>
    </citation>
    <scope>NUCLEOTIDE SEQUENCE</scope>
    <source>
        <strain evidence="2">DAOMC 236416</strain>
    </source>
</reference>
<sequence>MTVLHNHEPTLDLSATSHTLSTDPPPPTSTSAAEKRLIRPAHSPSIGTHRQSVDPINTNPALFTLSPQQHLKPYTTPRQVPLQEHRRTPRPPHSPFRDSLKPPCLGSAQQDVLLALALGGDTASTHGKAVQSKPHQTSPTSE</sequence>
<keyword evidence="3" id="KW-1185">Reference proteome</keyword>
<feature type="compositionally biased region" description="Basic and acidic residues" evidence="1">
    <location>
        <begin position="1"/>
        <end position="10"/>
    </location>
</feature>
<name>A0A8T8SBC5_9BASI</name>
<feature type="region of interest" description="Disordered" evidence="1">
    <location>
        <begin position="1"/>
        <end position="105"/>
    </location>
</feature>
<gene>
    <name evidence="2" type="ORF">A4X13_0g9109</name>
</gene>
<comment type="caution">
    <text evidence="2">The sequence shown here is derived from an EMBL/GenBank/DDBJ whole genome shotgun (WGS) entry which is preliminary data.</text>
</comment>
<dbReference type="Proteomes" id="UP000077521">
    <property type="component" value="Unassembled WGS sequence"/>
</dbReference>
<feature type="region of interest" description="Disordered" evidence="1">
    <location>
        <begin position="123"/>
        <end position="142"/>
    </location>
</feature>
<proteinExistence type="predicted"/>
<accession>A0A8T8SBC5</accession>
<protein>
    <submittedName>
        <fullName evidence="2">Uncharacterized protein</fullName>
    </submittedName>
</protein>
<evidence type="ECO:0000313" key="2">
    <source>
        <dbReference type="EMBL" id="KAE8236564.1"/>
    </source>
</evidence>
<dbReference type="EMBL" id="LWDF02002159">
    <property type="protein sequence ID" value="KAE8236564.1"/>
    <property type="molecule type" value="Genomic_DNA"/>
</dbReference>
<reference evidence="2" key="2">
    <citation type="journal article" date="2019" name="IMA Fungus">
        <title>Genome sequencing and comparison of five Tilletia species to identify candidate genes for the detection of regulated species infecting wheat.</title>
        <authorList>
            <person name="Nguyen H.D.T."/>
            <person name="Sultana T."/>
            <person name="Kesanakurti P."/>
            <person name="Hambleton S."/>
        </authorList>
    </citation>
    <scope>NUCLEOTIDE SEQUENCE</scope>
    <source>
        <strain evidence="2">DAOMC 236416</strain>
    </source>
</reference>
<evidence type="ECO:0000313" key="3">
    <source>
        <dbReference type="Proteomes" id="UP000077521"/>
    </source>
</evidence>
<feature type="compositionally biased region" description="Polar residues" evidence="1">
    <location>
        <begin position="133"/>
        <end position="142"/>
    </location>
</feature>
<evidence type="ECO:0000256" key="1">
    <source>
        <dbReference type="SAM" id="MobiDB-lite"/>
    </source>
</evidence>